<dbReference type="Proteomes" id="UP001595722">
    <property type="component" value="Unassembled WGS sequence"/>
</dbReference>
<evidence type="ECO:0000313" key="3">
    <source>
        <dbReference type="EMBL" id="MFC3681031.1"/>
    </source>
</evidence>
<dbReference type="EMBL" id="JBHRYB010000013">
    <property type="protein sequence ID" value="MFC3681031.1"/>
    <property type="molecule type" value="Genomic_DNA"/>
</dbReference>
<keyword evidence="4" id="KW-1185">Reference proteome</keyword>
<dbReference type="InterPro" id="IPR052383">
    <property type="entry name" value="Anti-sigma-E_RseA-like"/>
</dbReference>
<dbReference type="Gene3D" id="1.10.10.880">
    <property type="entry name" value="Anti sigma-E protein RseA, N-terminal domain"/>
    <property type="match status" value="1"/>
</dbReference>
<evidence type="ECO:0000256" key="1">
    <source>
        <dbReference type="SAM" id="MobiDB-lite"/>
    </source>
</evidence>
<comment type="caution">
    <text evidence="3">The sequence shown here is derived from an EMBL/GenBank/DDBJ whole genome shotgun (WGS) entry which is preliminary data.</text>
</comment>
<protein>
    <submittedName>
        <fullName evidence="3">Sigma-E factor negative regulatory protein</fullName>
    </submittedName>
</protein>
<reference evidence="4" key="1">
    <citation type="journal article" date="2019" name="Int. J. Syst. Evol. Microbiol.">
        <title>The Global Catalogue of Microorganisms (GCM) 10K type strain sequencing project: providing services to taxonomists for standard genome sequencing and annotation.</title>
        <authorList>
            <consortium name="The Broad Institute Genomics Platform"/>
            <consortium name="The Broad Institute Genome Sequencing Center for Infectious Disease"/>
            <person name="Wu L."/>
            <person name="Ma J."/>
        </authorList>
    </citation>
    <scope>NUCLEOTIDE SEQUENCE [LARGE SCALE GENOMIC DNA]</scope>
    <source>
        <strain evidence="4">KCTC 42424</strain>
    </source>
</reference>
<dbReference type="CDD" id="cd16328">
    <property type="entry name" value="RseA_N"/>
    <property type="match status" value="1"/>
</dbReference>
<evidence type="ECO:0000259" key="2">
    <source>
        <dbReference type="Pfam" id="PF03872"/>
    </source>
</evidence>
<dbReference type="RefSeq" id="WP_376867183.1">
    <property type="nucleotide sequence ID" value="NZ_JBHRYB010000013.1"/>
</dbReference>
<dbReference type="PANTHER" id="PTHR38104:SF1">
    <property type="entry name" value="ANTI-SIGMA-E FACTOR RSEA"/>
    <property type="match status" value="1"/>
</dbReference>
<feature type="domain" description="Anti sigma-E protein RseA N-terminal" evidence="2">
    <location>
        <begin position="6"/>
        <end position="92"/>
    </location>
</feature>
<dbReference type="SUPFAM" id="SSF89069">
    <property type="entry name" value="N-terminal, cytoplasmic domain of anti-sigmaE factor RseA"/>
    <property type="match status" value="1"/>
</dbReference>
<dbReference type="Pfam" id="PF03872">
    <property type="entry name" value="RseA_N"/>
    <property type="match status" value="1"/>
</dbReference>
<proteinExistence type="predicted"/>
<dbReference type="InterPro" id="IPR005572">
    <property type="entry name" value="Anti-sigma_E_RseA_N"/>
</dbReference>
<name>A0ABV7VWY2_9GAMM</name>
<sequence>MNDRMKESLSALVDGEADELEIRRLLNQLEGDDELRASWQRYQLMSELMRADASGDGTPDETFADIDLSRGIMQAIDGEPMEEVPAKARPQATEAAAAGRRGINWLASAAVAASVTLAVLVGVRLNQESLAPQLADQAALPQSDQQLAGHAAVPDSQQLQQAQRKLQQYVLQHTENAALNTGKGMMPYARVASFDQPDDEAAEAVAQPAETADGKSAE</sequence>
<dbReference type="InterPro" id="IPR036147">
    <property type="entry name" value="Anti-sigma_E_RseA_N_sf"/>
</dbReference>
<evidence type="ECO:0000313" key="4">
    <source>
        <dbReference type="Proteomes" id="UP001595722"/>
    </source>
</evidence>
<gene>
    <name evidence="3" type="ORF">ACFOMG_13065</name>
</gene>
<dbReference type="PANTHER" id="PTHR38104">
    <property type="match status" value="1"/>
</dbReference>
<organism evidence="3 4">
    <name type="scientific">Bacterioplanoides pacificum</name>
    <dbReference type="NCBI Taxonomy" id="1171596"/>
    <lineage>
        <taxon>Bacteria</taxon>
        <taxon>Pseudomonadati</taxon>
        <taxon>Pseudomonadota</taxon>
        <taxon>Gammaproteobacteria</taxon>
        <taxon>Oceanospirillales</taxon>
        <taxon>Oceanospirillaceae</taxon>
        <taxon>Bacterioplanoides</taxon>
    </lineage>
</organism>
<accession>A0ABV7VWY2</accession>
<feature type="region of interest" description="Disordered" evidence="1">
    <location>
        <begin position="197"/>
        <end position="218"/>
    </location>
</feature>